<keyword evidence="3 12" id="KW-0964">Secreted</keyword>
<dbReference type="EMBL" id="LATX01000902">
    <property type="protein sequence ID" value="KTB44517.1"/>
    <property type="molecule type" value="Genomic_DNA"/>
</dbReference>
<evidence type="ECO:0000256" key="3">
    <source>
        <dbReference type="ARBA" id="ARBA00022525"/>
    </source>
</evidence>
<comment type="cofactor">
    <cofactor evidence="11">
        <name>Zn(2+)</name>
        <dbReference type="ChEBI" id="CHEBI:29105"/>
    </cofactor>
    <text evidence="11">Binds 1 zinc ion per subunit.</text>
</comment>
<keyword evidence="7 11" id="KW-0862">Zinc</keyword>
<organism evidence="13 14">
    <name type="scientific">Moniliophthora roreri</name>
    <name type="common">Frosty pod rot fungus</name>
    <name type="synonym">Monilia roreri</name>
    <dbReference type="NCBI Taxonomy" id="221103"/>
    <lineage>
        <taxon>Eukaryota</taxon>
        <taxon>Fungi</taxon>
        <taxon>Dikarya</taxon>
        <taxon>Basidiomycota</taxon>
        <taxon>Agaricomycotina</taxon>
        <taxon>Agaricomycetes</taxon>
        <taxon>Agaricomycetidae</taxon>
        <taxon>Agaricales</taxon>
        <taxon>Marasmiineae</taxon>
        <taxon>Marasmiaceae</taxon>
        <taxon>Moniliophthora</taxon>
    </lineage>
</organism>
<reference evidence="13 14" key="1">
    <citation type="submission" date="2015-12" db="EMBL/GenBank/DDBJ databases">
        <title>Draft genome sequence of Moniliophthora roreri, the causal agent of frosty pod rot of cacao.</title>
        <authorList>
            <person name="Aime M.C."/>
            <person name="Diaz-Valderrama J.R."/>
            <person name="Kijpornyongpan T."/>
            <person name="Phillips-Mora W."/>
        </authorList>
    </citation>
    <scope>NUCLEOTIDE SEQUENCE [LARGE SCALE GENOMIC DNA]</scope>
    <source>
        <strain evidence="13 14">MCA 2952</strain>
    </source>
</reference>
<evidence type="ECO:0000256" key="4">
    <source>
        <dbReference type="ARBA" id="ARBA00022670"/>
    </source>
</evidence>
<proteinExistence type="inferred from homology"/>
<protein>
    <recommendedName>
        <fullName evidence="12">Extracellular metalloproteinase</fullName>
        <ecNumber evidence="12">3.4.24.-</ecNumber>
    </recommendedName>
    <alternativeName>
        <fullName evidence="12">Fungalysin</fullName>
    </alternativeName>
</protein>
<feature type="signal peptide" evidence="12">
    <location>
        <begin position="1"/>
        <end position="23"/>
    </location>
</feature>
<evidence type="ECO:0000256" key="12">
    <source>
        <dbReference type="RuleBase" id="RU364017"/>
    </source>
</evidence>
<comment type="subcellular location">
    <subcellularLocation>
        <location evidence="1 12">Secreted</location>
    </subcellularLocation>
</comment>
<evidence type="ECO:0000256" key="8">
    <source>
        <dbReference type="ARBA" id="ARBA00023049"/>
    </source>
</evidence>
<name>A0A0W0G7V0_MONRR</name>
<evidence type="ECO:0000256" key="2">
    <source>
        <dbReference type="ARBA" id="ARBA00006006"/>
    </source>
</evidence>
<keyword evidence="9 12" id="KW-0865">Zymogen</keyword>
<dbReference type="Pfam" id="PF02128">
    <property type="entry name" value="Peptidase_M36"/>
    <property type="match status" value="1"/>
</dbReference>
<dbReference type="EC" id="3.4.24.-" evidence="12"/>
<evidence type="ECO:0000256" key="6">
    <source>
        <dbReference type="ARBA" id="ARBA00022801"/>
    </source>
</evidence>
<comment type="caution">
    <text evidence="13">The sequence shown here is derived from an EMBL/GenBank/DDBJ whole genome shotgun (WGS) entry which is preliminary data.</text>
</comment>
<evidence type="ECO:0000256" key="5">
    <source>
        <dbReference type="ARBA" id="ARBA00022723"/>
    </source>
</evidence>
<dbReference type="Gene3D" id="3.10.170.10">
    <property type="match status" value="1"/>
</dbReference>
<comment type="similarity">
    <text evidence="2 12">Belongs to the peptidase M36 family.</text>
</comment>
<dbReference type="AlphaFoldDB" id="A0A0W0G7V0"/>
<evidence type="ECO:0000313" key="14">
    <source>
        <dbReference type="Proteomes" id="UP000054988"/>
    </source>
</evidence>
<evidence type="ECO:0000256" key="1">
    <source>
        <dbReference type="ARBA" id="ARBA00004613"/>
    </source>
</evidence>
<dbReference type="InterPro" id="IPR027268">
    <property type="entry name" value="Peptidase_M4/M1_CTD_sf"/>
</dbReference>
<accession>A0A0W0G7V0</accession>
<dbReference type="SUPFAM" id="SSF55486">
    <property type="entry name" value="Metalloproteases ('zincins'), catalytic domain"/>
    <property type="match status" value="1"/>
</dbReference>
<gene>
    <name evidence="13" type="ORF">WG66_2908</name>
</gene>
<feature type="binding site" evidence="11">
    <location>
        <position position="432"/>
    </location>
    <ligand>
        <name>Zn(2+)</name>
        <dbReference type="ChEBI" id="CHEBI:29105"/>
        <note>catalytic</note>
    </ligand>
</feature>
<evidence type="ECO:0000256" key="10">
    <source>
        <dbReference type="PIRSR" id="PIRSR601842-1"/>
    </source>
</evidence>
<dbReference type="GO" id="GO:0008270">
    <property type="term" value="F:zinc ion binding"/>
    <property type="evidence" value="ECO:0007669"/>
    <property type="project" value="InterPro"/>
</dbReference>
<feature type="active site" evidence="10">
    <location>
        <position position="404"/>
    </location>
</feature>
<keyword evidence="6 12" id="KW-0378">Hydrolase</keyword>
<keyword evidence="4 12" id="KW-0645">Protease</keyword>
<keyword evidence="12" id="KW-0732">Signal</keyword>
<feature type="binding site" evidence="11">
    <location>
        <position position="403"/>
    </location>
    <ligand>
        <name>Zn(2+)</name>
        <dbReference type="ChEBI" id="CHEBI:29105"/>
        <note>catalytic</note>
    </ligand>
</feature>
<dbReference type="InterPro" id="IPR001842">
    <property type="entry name" value="Peptidase_M36"/>
</dbReference>
<dbReference type="Proteomes" id="UP000054988">
    <property type="component" value="Unassembled WGS sequence"/>
</dbReference>
<evidence type="ECO:0000256" key="7">
    <source>
        <dbReference type="ARBA" id="ARBA00022833"/>
    </source>
</evidence>
<feature type="binding site" evidence="11">
    <location>
        <position position="407"/>
    </location>
    <ligand>
        <name>Zn(2+)</name>
        <dbReference type="ChEBI" id="CHEBI:29105"/>
        <note>catalytic</note>
    </ligand>
</feature>
<dbReference type="GO" id="GO:0004222">
    <property type="term" value="F:metalloendopeptidase activity"/>
    <property type="evidence" value="ECO:0007669"/>
    <property type="project" value="InterPro"/>
</dbReference>
<evidence type="ECO:0000256" key="9">
    <source>
        <dbReference type="ARBA" id="ARBA00023145"/>
    </source>
</evidence>
<dbReference type="PANTHER" id="PTHR33478:SF1">
    <property type="entry name" value="EXTRACELLULAR METALLOPROTEINASE MEP"/>
    <property type="match status" value="1"/>
</dbReference>
<feature type="chain" id="PRO_5009361495" description="Extracellular metalloproteinase" evidence="12">
    <location>
        <begin position="24"/>
        <end position="771"/>
    </location>
</feature>
<dbReference type="PANTHER" id="PTHR33478">
    <property type="entry name" value="EXTRACELLULAR METALLOPROTEINASE MEP"/>
    <property type="match status" value="1"/>
</dbReference>
<dbReference type="PRINTS" id="PR00999">
    <property type="entry name" value="FUNGALYSIN"/>
</dbReference>
<evidence type="ECO:0000256" key="11">
    <source>
        <dbReference type="PIRSR" id="PIRSR601842-2"/>
    </source>
</evidence>
<keyword evidence="5 11" id="KW-0479">Metal-binding</keyword>
<keyword evidence="8 12" id="KW-0482">Metalloprotease</keyword>
<dbReference type="InterPro" id="IPR050371">
    <property type="entry name" value="Fungal_virulence_M36"/>
</dbReference>
<evidence type="ECO:0000313" key="13">
    <source>
        <dbReference type="EMBL" id="KTB44517.1"/>
    </source>
</evidence>
<dbReference type="Gene3D" id="1.10.390.10">
    <property type="entry name" value="Neutral Protease Domain 2"/>
    <property type="match status" value="1"/>
</dbReference>
<dbReference type="GO" id="GO:0006508">
    <property type="term" value="P:proteolysis"/>
    <property type="evidence" value="ECO:0007669"/>
    <property type="project" value="UniProtKB-KW"/>
</dbReference>
<dbReference type="CDD" id="cd09596">
    <property type="entry name" value="M36"/>
    <property type="match status" value="1"/>
</dbReference>
<sequence>MVHFRHFLNSIVVAVLCGSFASASPWPSTLKHSTHRTRDVSKTLQIEVFHPTSTFETFNEGIDHPLSKRDDASLEETALAFVKSHLQIDDGSVAFRSGFEGEVSSHAFVRQIHDGIPFANAVANVALNKANKVVAFGSSFVKAKNIASSTPSVTLESAIATAEQALSGKFNEHPATLEFLVKDDDSVVLTHVMQIQNEETGTWFEAFVDAHTGELVSITDFVAKASYRVLPFQEELLTQGFQVLTDPQDLTVSPEGWHSDGTTSTTVTAGNNAISFKGAQTATTSQSSPGLNFIFVQNPDVAPTTQVNVDAARVNTFYIVNTMHDLWYRYGFTEAAFNFQNNNFGNGGRGNDRVTISVQDANGIDNADFATPPDGQSGRMRMFLWDLTNPMRDGALENDIVVHENTHGLSNRLTGGGTGRCLQTLEAGGMGEGWSDAMADWTEKTSAAVPDEVLGQYVIDDPAGIRSHPYSTSADVNPLRYSSLQTLNEVHDIGEVSYLTLANILHNVYAALVDAHGFSATAKTNPGGSEGNIVHLHLFLDALALQPCNPTFLTARDAWIQADVNRFNGANRCILWNAFASRGLGVNAANHRDDTTPLDIIIIFALPSLFSAAFLPPGFSHPPEAEVLKSTGLLIPNFGQLQDFRTRLVWLDHGALLVLIFRRTPRARSYQLLSPHLKATTDPSSTPLGMLLKLSKVFPLDVEIESTRESMSVVPGHYHLLEIVGKHVGQWSSLELLSYNEDEFTPLPRRLEVVITLHDDDIVILPTHNIV</sequence>
<dbReference type="GO" id="GO:0005615">
    <property type="term" value="C:extracellular space"/>
    <property type="evidence" value="ECO:0007669"/>
    <property type="project" value="InterPro"/>
</dbReference>